<feature type="coiled-coil region" evidence="6">
    <location>
        <begin position="1498"/>
        <end position="1545"/>
    </location>
</feature>
<dbReference type="Gene3D" id="1.10.418.10">
    <property type="entry name" value="Calponin-like domain"/>
    <property type="match status" value="2"/>
</dbReference>
<dbReference type="PROSITE" id="PS50021">
    <property type="entry name" value="CH"/>
    <property type="match status" value="1"/>
</dbReference>
<feature type="repeat" description="ARM" evidence="5">
    <location>
        <begin position="1407"/>
        <end position="1454"/>
    </location>
</feature>
<keyword evidence="6" id="KW-0175">Coiled coil</keyword>
<dbReference type="SUPFAM" id="SSF52540">
    <property type="entry name" value="P-loop containing nucleoside triphosphate hydrolases"/>
    <property type="match status" value="3"/>
</dbReference>
<keyword evidence="2" id="KW-0963">Cytoplasm</keyword>
<dbReference type="SUPFAM" id="SSF47576">
    <property type="entry name" value="Calponin-homology domain, CH-domain"/>
    <property type="match status" value="1"/>
</dbReference>
<dbReference type="InterPro" id="IPR027417">
    <property type="entry name" value="P-loop_NTPase"/>
</dbReference>
<dbReference type="Proteomes" id="UP000657918">
    <property type="component" value="Chromosome 4"/>
</dbReference>
<evidence type="ECO:0000256" key="6">
    <source>
        <dbReference type="SAM" id="Coils"/>
    </source>
</evidence>
<dbReference type="InterPro" id="IPR036872">
    <property type="entry name" value="CH_dom_sf"/>
</dbReference>
<dbReference type="InterPro" id="IPR000225">
    <property type="entry name" value="Armadillo"/>
</dbReference>
<evidence type="ECO:0000256" key="5">
    <source>
        <dbReference type="PROSITE-ProRule" id="PRU00259"/>
    </source>
</evidence>
<dbReference type="Gene3D" id="1.20.5.190">
    <property type="match status" value="7"/>
</dbReference>
<keyword evidence="4" id="KW-0112">Calmodulin-binding</keyword>
<dbReference type="GO" id="GO:0051295">
    <property type="term" value="P:establishment of meiotic spindle localization"/>
    <property type="evidence" value="ECO:0007669"/>
    <property type="project" value="TreeGrafter"/>
</dbReference>
<dbReference type="InterPro" id="IPR011989">
    <property type="entry name" value="ARM-like"/>
</dbReference>
<dbReference type="PROSITE" id="PS50176">
    <property type="entry name" value="ARM_REPEAT"/>
    <property type="match status" value="1"/>
</dbReference>
<protein>
    <recommendedName>
        <fullName evidence="8">Calponin-homology (CH) domain-containing protein</fullName>
    </recommendedName>
</protein>
<feature type="compositionally biased region" description="Polar residues" evidence="7">
    <location>
        <begin position="33"/>
        <end position="51"/>
    </location>
</feature>
<dbReference type="InterPro" id="IPR051185">
    <property type="entry name" value="ASPM"/>
</dbReference>
<name>A0A835K7F4_9ROSI</name>
<dbReference type="GO" id="GO:0005737">
    <property type="term" value="C:cytoplasm"/>
    <property type="evidence" value="ECO:0007669"/>
    <property type="project" value="UniProtKB-SubCell"/>
</dbReference>
<evidence type="ECO:0000256" key="2">
    <source>
        <dbReference type="ARBA" id="ARBA00022490"/>
    </source>
</evidence>
<dbReference type="SUPFAM" id="SSF48371">
    <property type="entry name" value="ARM repeat"/>
    <property type="match status" value="1"/>
</dbReference>
<dbReference type="PANTHER" id="PTHR22706">
    <property type="entry name" value="ASSEMBLY FACTOR FOR SPINDLE MICROTUBULES"/>
    <property type="match status" value="1"/>
</dbReference>
<dbReference type="Pfam" id="PF00612">
    <property type="entry name" value="IQ"/>
    <property type="match status" value="7"/>
</dbReference>
<dbReference type="Pfam" id="PF00307">
    <property type="entry name" value="CH"/>
    <property type="match status" value="1"/>
</dbReference>
<dbReference type="EMBL" id="JADGMS010000004">
    <property type="protein sequence ID" value="KAF9683403.1"/>
    <property type="molecule type" value="Genomic_DNA"/>
</dbReference>
<feature type="domain" description="Calponin-homology (CH)" evidence="8">
    <location>
        <begin position="389"/>
        <end position="511"/>
    </location>
</feature>
<feature type="region of interest" description="Disordered" evidence="7">
    <location>
        <begin position="1"/>
        <end position="57"/>
    </location>
</feature>
<comment type="caution">
    <text evidence="9">The sequence shown here is derived from an EMBL/GenBank/DDBJ whole genome shotgun (WGS) entry which is preliminary data.</text>
</comment>
<reference evidence="9 10" key="1">
    <citation type="submission" date="2020-10" db="EMBL/GenBank/DDBJ databases">
        <title>Plant Genome Project.</title>
        <authorList>
            <person name="Zhang R.-G."/>
        </authorList>
    </citation>
    <scope>NUCLEOTIDE SEQUENCE [LARGE SCALE GENOMIC DNA]</scope>
    <source>
        <strain evidence="9">FAFU-HL-1</strain>
        <tissue evidence="9">Leaf</tissue>
    </source>
</reference>
<sequence>MEGNERYPCPSPYPQPFKDVSNFKTPKRPPNLSKFTSPSPQFFTASKRTPISSSSSFLPSLSVQSRLKPSTTTARRRLKAFEVEQSQSSRKAQIRKEQALKTLSKSLTTWLNFLFENPSACGCSCNFTQSAVVGSSAVVGLGKREGGAAGVGDVWRSPKRSRDVTWQGGGGGGGDGDVLNFKRYGKLKEGLKEVCSVEDLMERMRVYLSLGCCKEVFDAMVPVVKTIDEGRLKMRTHCPIVTDFGMKEKAMRILMCYNPVWLRIGLQIILGGDSLLPSGDIDSDQEISFLKLVIEKQFFSHIGLAKAYAYNRKVEGLYRPGYYESLGSVILKRFLLLVLMLDRAKLQSGLSLKYGIDGVDGGSPPLFVVQSSIKSSHQMINDFLSSEVMHGEGNLLAHLVIIGYKVSYQQCSLVEYDFRVTDLFAELQDGVRLCRAIQLLQNDSSILMKMVVPSDTRKRNLANCGLALQYLRRAGVTLQDEDGMTILEDDVANGDKELTVSLLWNIFVHLQLPLLLNKTTLANEILKIHGVNMDSASISPGSSPLELLLSWIQAVCGKYDYKINNFASLVDGKAIWCLLDYYFRKELSCSHSPKDPHESRREESLMSAIDYTDSVHNFLLSQKLTTLLWNFPEVLHISDILEHSGASNHRSVVILLVFLSSQLTVKKTMDQLNFHKLLCCDCQERRNTSVGRCSFSSEAELDQDIIDGPSTEDAARKFRAIKAWWQDMAERNNKFITKPGTSVLECNSTSNLGIIIQRENAAKVIQSHFRRSVERHNFLKMIRAASFLQTAIRAWLMVKKKSVLLKFSSVAVQDSRCGTYFYLPVHLYESLQITHMLFCLVNHAERWSQAENLGKYVKFIVDRHRFVKLRRDVMLIQKATRIWIRRRHKSDCVSNLDVSTIDRVDAAIALQKFIRGWAARSRYKAVQLEKASSSCQFDGLTVQLSSKTVISRSIHEQQLAATKIQSHFQGWLLRRTFLIRKQAVLKIQRNYRCLRCRRAFQEFSIAKKSAIVIQSCVRGWIVRRKVGRYRYLICVLQRYCRAWLIRRGFLFQKQAATQIQSAIRCLNFRTAFNSRKGATIEIQRFVRGHSTRNRLLGASQFSGGFASYGNFLTSGVCFQSLELKVMMSSVLKLQRWWRGILFLKLRTKSAIVIQAHIRGWIGRQMASRERQCVVLQTFFSDQSLYTVGCYVILFTREVNEPREAVLKIQSSIRCLNSWKAFRCGKQAAIKIQGFVRGEITRNRLLGASRFHRATASFCKIQTSRVCLQSMELKIVMSSILKLQRWWRGVLLLKHRAKSAILIQSLVRGWIGRQQASRERQRVVLLQSHWKGFLARKNARGQLLDLRLRVQNSAKNVDDSMRIINRLIVALSELSSMKSVSGILHTCATLDMATEHSQKCCEKLVAAGAIDNILKLIRSVSQSMPDQEVLKHALSVLRNLSRYPHLIEVLIDSQGVVEIILWQLLRNKEEGYFIASEVMKKICSHKKGVEMVLRKPPIIKRLQSLVEELTRKANFEKKKPRGMAVRENMERRLREAVELLKLINSSLQ</sequence>
<proteinExistence type="predicted"/>
<evidence type="ECO:0000256" key="3">
    <source>
        <dbReference type="ARBA" id="ARBA00022737"/>
    </source>
</evidence>
<evidence type="ECO:0000313" key="10">
    <source>
        <dbReference type="Proteomes" id="UP000657918"/>
    </source>
</evidence>
<dbReference type="SMART" id="SM00015">
    <property type="entry name" value="IQ"/>
    <property type="match status" value="14"/>
</dbReference>
<evidence type="ECO:0000256" key="7">
    <source>
        <dbReference type="SAM" id="MobiDB-lite"/>
    </source>
</evidence>
<dbReference type="InterPro" id="IPR016024">
    <property type="entry name" value="ARM-type_fold"/>
</dbReference>
<gene>
    <name evidence="9" type="ORF">SADUNF_Sadunf04G0009900</name>
</gene>
<dbReference type="InterPro" id="IPR001715">
    <property type="entry name" value="CH_dom"/>
</dbReference>
<keyword evidence="3" id="KW-0677">Repeat</keyword>
<dbReference type="Gene3D" id="1.25.10.10">
    <property type="entry name" value="Leucine-rich Repeat Variant"/>
    <property type="match status" value="1"/>
</dbReference>
<dbReference type="PROSITE" id="PS50096">
    <property type="entry name" value="IQ"/>
    <property type="match status" value="9"/>
</dbReference>
<dbReference type="PANTHER" id="PTHR22706:SF1">
    <property type="entry name" value="ASSEMBLY FACTOR FOR SPINDLE MICROTUBULES"/>
    <property type="match status" value="1"/>
</dbReference>
<dbReference type="GO" id="GO:0005516">
    <property type="term" value="F:calmodulin binding"/>
    <property type="evidence" value="ECO:0007669"/>
    <property type="project" value="UniProtKB-KW"/>
</dbReference>
<dbReference type="GO" id="GO:0000278">
    <property type="term" value="P:mitotic cell cycle"/>
    <property type="evidence" value="ECO:0007669"/>
    <property type="project" value="TreeGrafter"/>
</dbReference>
<dbReference type="OrthoDB" id="2148418at2759"/>
<accession>A0A835K7F4</accession>
<dbReference type="SMART" id="SM00185">
    <property type="entry name" value="ARM"/>
    <property type="match status" value="1"/>
</dbReference>
<keyword evidence="10" id="KW-1185">Reference proteome</keyword>
<dbReference type="InterPro" id="IPR000048">
    <property type="entry name" value="IQ_motif_EF-hand-BS"/>
</dbReference>
<dbReference type="GO" id="GO:0000922">
    <property type="term" value="C:spindle pole"/>
    <property type="evidence" value="ECO:0007669"/>
    <property type="project" value="TreeGrafter"/>
</dbReference>
<organism evidence="9 10">
    <name type="scientific">Salix dunnii</name>
    <dbReference type="NCBI Taxonomy" id="1413687"/>
    <lineage>
        <taxon>Eukaryota</taxon>
        <taxon>Viridiplantae</taxon>
        <taxon>Streptophyta</taxon>
        <taxon>Embryophyta</taxon>
        <taxon>Tracheophyta</taxon>
        <taxon>Spermatophyta</taxon>
        <taxon>Magnoliopsida</taxon>
        <taxon>eudicotyledons</taxon>
        <taxon>Gunneridae</taxon>
        <taxon>Pentapetalae</taxon>
        <taxon>rosids</taxon>
        <taxon>fabids</taxon>
        <taxon>Malpighiales</taxon>
        <taxon>Salicaceae</taxon>
        <taxon>Saliceae</taxon>
        <taxon>Salix</taxon>
    </lineage>
</organism>
<evidence type="ECO:0000313" key="9">
    <source>
        <dbReference type="EMBL" id="KAF9683403.1"/>
    </source>
</evidence>
<dbReference type="GO" id="GO:0007051">
    <property type="term" value="P:spindle organization"/>
    <property type="evidence" value="ECO:0007669"/>
    <property type="project" value="TreeGrafter"/>
</dbReference>
<evidence type="ECO:0000256" key="1">
    <source>
        <dbReference type="ARBA" id="ARBA00004496"/>
    </source>
</evidence>
<evidence type="ECO:0000256" key="4">
    <source>
        <dbReference type="ARBA" id="ARBA00022860"/>
    </source>
</evidence>
<dbReference type="CDD" id="cd21223">
    <property type="entry name" value="CH_ASPM_rpt1"/>
    <property type="match status" value="1"/>
</dbReference>
<comment type="subcellular location">
    <subcellularLocation>
        <location evidence="1">Cytoplasm</location>
    </subcellularLocation>
</comment>
<evidence type="ECO:0000259" key="8">
    <source>
        <dbReference type="PROSITE" id="PS50021"/>
    </source>
</evidence>